<dbReference type="FunFam" id="3.30.200.20:FF:000039">
    <property type="entry name" value="receptor-like protein kinase FERONIA"/>
    <property type="match status" value="1"/>
</dbReference>
<comment type="subcellular location">
    <subcellularLocation>
        <location evidence="1">Cell membrane</location>
        <topology evidence="1">Single-pass type I membrane protein</topology>
    </subcellularLocation>
</comment>
<evidence type="ECO:0000256" key="6">
    <source>
        <dbReference type="ARBA" id="ARBA00022729"/>
    </source>
</evidence>
<dbReference type="PROSITE" id="PS00107">
    <property type="entry name" value="PROTEIN_KINASE_ATP"/>
    <property type="match status" value="1"/>
</dbReference>
<dbReference type="InterPro" id="IPR000719">
    <property type="entry name" value="Prot_kinase_dom"/>
</dbReference>
<keyword evidence="4" id="KW-0808">Transferase</keyword>
<dbReference type="EMBL" id="KZ772691">
    <property type="protein sequence ID" value="PTQ44672.1"/>
    <property type="molecule type" value="Genomic_DNA"/>
</dbReference>
<evidence type="ECO:0000256" key="1">
    <source>
        <dbReference type="ARBA" id="ARBA00004251"/>
    </source>
</evidence>
<evidence type="ECO:0000256" key="15">
    <source>
        <dbReference type="SAM" id="Phobius"/>
    </source>
</evidence>
<dbReference type="SUPFAM" id="SSF56112">
    <property type="entry name" value="Protein kinase-like (PK-like)"/>
    <property type="match status" value="1"/>
</dbReference>
<evidence type="ECO:0000256" key="14">
    <source>
        <dbReference type="PROSITE-ProRule" id="PRU10141"/>
    </source>
</evidence>
<feature type="chain" id="PRO_5015326560" description="Protein kinase domain-containing protein" evidence="16">
    <location>
        <begin position="25"/>
        <end position="543"/>
    </location>
</feature>
<keyword evidence="3" id="KW-0723">Serine/threonine-protein kinase</keyword>
<keyword evidence="5 15" id="KW-0812">Transmembrane</keyword>
<evidence type="ECO:0000256" key="11">
    <source>
        <dbReference type="ARBA" id="ARBA00023136"/>
    </source>
</evidence>
<dbReference type="InterPro" id="IPR011009">
    <property type="entry name" value="Kinase-like_dom_sf"/>
</dbReference>
<keyword evidence="8" id="KW-0418">Kinase</keyword>
<keyword evidence="7 14" id="KW-0547">Nucleotide-binding</keyword>
<dbReference type="AlphaFoldDB" id="A0A2R6XEY9"/>
<accession>A0A2R6XEY9</accession>
<evidence type="ECO:0000256" key="5">
    <source>
        <dbReference type="ARBA" id="ARBA00022692"/>
    </source>
</evidence>
<keyword evidence="19" id="KW-1185">Reference proteome</keyword>
<dbReference type="InterPro" id="IPR001245">
    <property type="entry name" value="Ser-Thr/Tyr_kinase_cat_dom"/>
</dbReference>
<dbReference type="PROSITE" id="PS50011">
    <property type="entry name" value="PROTEIN_KINASE_DOM"/>
    <property type="match status" value="1"/>
</dbReference>
<keyword evidence="12" id="KW-0675">Receptor</keyword>
<dbReference type="Gene3D" id="3.30.200.20">
    <property type="entry name" value="Phosphorylase Kinase, domain 1"/>
    <property type="match status" value="1"/>
</dbReference>
<organism evidence="18 19">
    <name type="scientific">Marchantia polymorpha</name>
    <name type="common">Common liverwort</name>
    <name type="synonym">Marchantia aquatica</name>
    <dbReference type="NCBI Taxonomy" id="3197"/>
    <lineage>
        <taxon>Eukaryota</taxon>
        <taxon>Viridiplantae</taxon>
        <taxon>Streptophyta</taxon>
        <taxon>Embryophyta</taxon>
        <taxon>Marchantiophyta</taxon>
        <taxon>Marchantiopsida</taxon>
        <taxon>Marchantiidae</taxon>
        <taxon>Marchantiales</taxon>
        <taxon>Marchantiaceae</taxon>
        <taxon>Marchantia</taxon>
    </lineage>
</organism>
<evidence type="ECO:0000256" key="2">
    <source>
        <dbReference type="ARBA" id="ARBA00022475"/>
    </source>
</evidence>
<evidence type="ECO:0000256" key="10">
    <source>
        <dbReference type="ARBA" id="ARBA00022989"/>
    </source>
</evidence>
<keyword evidence="9 14" id="KW-0067">ATP-binding</keyword>
<name>A0A2R6XEY9_MARPO</name>
<evidence type="ECO:0000256" key="16">
    <source>
        <dbReference type="SAM" id="SignalP"/>
    </source>
</evidence>
<dbReference type="Proteomes" id="UP000244005">
    <property type="component" value="Unassembled WGS sequence"/>
</dbReference>
<keyword evidence="11 15" id="KW-0472">Membrane</keyword>
<evidence type="ECO:0000256" key="13">
    <source>
        <dbReference type="ARBA" id="ARBA00023180"/>
    </source>
</evidence>
<dbReference type="Gene3D" id="1.10.510.10">
    <property type="entry name" value="Transferase(Phosphotransferase) domain 1"/>
    <property type="match status" value="1"/>
</dbReference>
<dbReference type="SMART" id="SM00220">
    <property type="entry name" value="S_TKc"/>
    <property type="match status" value="1"/>
</dbReference>
<keyword evidence="13" id="KW-0325">Glycoprotein</keyword>
<dbReference type="PANTHER" id="PTHR27007">
    <property type="match status" value="1"/>
</dbReference>
<dbReference type="CDD" id="cd14066">
    <property type="entry name" value="STKc_IRAK"/>
    <property type="match status" value="1"/>
</dbReference>
<evidence type="ECO:0000256" key="12">
    <source>
        <dbReference type="ARBA" id="ARBA00023170"/>
    </source>
</evidence>
<feature type="signal peptide" evidence="16">
    <location>
        <begin position="1"/>
        <end position="24"/>
    </location>
</feature>
<dbReference type="Pfam" id="PF07714">
    <property type="entry name" value="PK_Tyr_Ser-Thr"/>
    <property type="match status" value="1"/>
</dbReference>
<sequence>MDSSGYWIQVGLLLLVCGLQRTCGDQNEVTISCNGAMEKSVLQVKTCECPNCGWDVSSRTLDLSTYTAPLDVKFVLNVENQDTHSNVYGQIQPSGSDCTPSESSNWLRFSSSNDQYVVSSSVKSSSKLWMFYYGNSSASDIAPGSNPCVTEAVFLNVKEGVPLTVTGAADDKADSVNRVGLVVGVVVGIAVVIAALGLFWRKRTIWHKLRPLNSSTGSKDSDFASVNDLSDLEAGAPHHYAYKDLSAATHSFNSKYVVGEGGFGTVYKGVLKDTGSPVAIKRLSQYARQGAREFMAEVKIISQLRHRNLVQLLGWCLEKDELILVYEFMPNGDLDDLIYADKPKCDLTWKQRYNILCGVATALVYLHEEWEQRVVHRDVKTSNVMLDSALNARLGDFGLARLSAHSQAPQTTLVAGTLGYLAPEFSLSGKATDKTDVYAFGVVALEVTCARRPLAPDLVLVDWVWDLHKNERLLDAVDPKLDVRSSDDEVQMKAVLQVGLLCAHPDVNARPSMRQVLNVLKGEASIPRVPRSKPVASYFEDMD</sequence>
<evidence type="ECO:0000313" key="18">
    <source>
        <dbReference type="EMBL" id="PTQ44672.1"/>
    </source>
</evidence>
<evidence type="ECO:0000256" key="3">
    <source>
        <dbReference type="ARBA" id="ARBA00022527"/>
    </source>
</evidence>
<evidence type="ECO:0000256" key="8">
    <source>
        <dbReference type="ARBA" id="ARBA00022777"/>
    </source>
</evidence>
<dbReference type="InterPro" id="IPR050528">
    <property type="entry name" value="L-type_Lectin-RKs"/>
</dbReference>
<reference evidence="19" key="1">
    <citation type="journal article" date="2017" name="Cell">
        <title>Insights into land plant evolution garnered from the Marchantia polymorpha genome.</title>
        <authorList>
            <person name="Bowman J.L."/>
            <person name="Kohchi T."/>
            <person name="Yamato K.T."/>
            <person name="Jenkins J."/>
            <person name="Shu S."/>
            <person name="Ishizaki K."/>
            <person name="Yamaoka S."/>
            <person name="Nishihama R."/>
            <person name="Nakamura Y."/>
            <person name="Berger F."/>
            <person name="Adam C."/>
            <person name="Aki S.S."/>
            <person name="Althoff F."/>
            <person name="Araki T."/>
            <person name="Arteaga-Vazquez M.A."/>
            <person name="Balasubrmanian S."/>
            <person name="Barry K."/>
            <person name="Bauer D."/>
            <person name="Boehm C.R."/>
            <person name="Briginshaw L."/>
            <person name="Caballero-Perez J."/>
            <person name="Catarino B."/>
            <person name="Chen F."/>
            <person name="Chiyoda S."/>
            <person name="Chovatia M."/>
            <person name="Davies K.M."/>
            <person name="Delmans M."/>
            <person name="Demura T."/>
            <person name="Dierschke T."/>
            <person name="Dolan L."/>
            <person name="Dorantes-Acosta A.E."/>
            <person name="Eklund D.M."/>
            <person name="Florent S.N."/>
            <person name="Flores-Sandoval E."/>
            <person name="Fujiyama A."/>
            <person name="Fukuzawa H."/>
            <person name="Galik B."/>
            <person name="Grimanelli D."/>
            <person name="Grimwood J."/>
            <person name="Grossniklaus U."/>
            <person name="Hamada T."/>
            <person name="Haseloff J."/>
            <person name="Hetherington A.J."/>
            <person name="Higo A."/>
            <person name="Hirakawa Y."/>
            <person name="Hundley H.N."/>
            <person name="Ikeda Y."/>
            <person name="Inoue K."/>
            <person name="Inoue S.I."/>
            <person name="Ishida S."/>
            <person name="Jia Q."/>
            <person name="Kakita M."/>
            <person name="Kanazawa T."/>
            <person name="Kawai Y."/>
            <person name="Kawashima T."/>
            <person name="Kennedy M."/>
            <person name="Kinose K."/>
            <person name="Kinoshita T."/>
            <person name="Kohara Y."/>
            <person name="Koide E."/>
            <person name="Komatsu K."/>
            <person name="Kopischke S."/>
            <person name="Kubo M."/>
            <person name="Kyozuka J."/>
            <person name="Lagercrantz U."/>
            <person name="Lin S.S."/>
            <person name="Lindquist E."/>
            <person name="Lipzen A.M."/>
            <person name="Lu C.W."/>
            <person name="De Luna E."/>
            <person name="Martienssen R.A."/>
            <person name="Minamino N."/>
            <person name="Mizutani M."/>
            <person name="Mizutani M."/>
            <person name="Mochizuki N."/>
            <person name="Monte I."/>
            <person name="Mosher R."/>
            <person name="Nagasaki H."/>
            <person name="Nakagami H."/>
            <person name="Naramoto S."/>
            <person name="Nishitani K."/>
            <person name="Ohtani M."/>
            <person name="Okamoto T."/>
            <person name="Okumura M."/>
            <person name="Phillips J."/>
            <person name="Pollak B."/>
            <person name="Reinders A."/>
            <person name="Rovekamp M."/>
            <person name="Sano R."/>
            <person name="Sawa S."/>
            <person name="Schmid M.W."/>
            <person name="Shirakawa M."/>
            <person name="Solano R."/>
            <person name="Spunde A."/>
            <person name="Suetsugu N."/>
            <person name="Sugano S."/>
            <person name="Sugiyama A."/>
            <person name="Sun R."/>
            <person name="Suzuki Y."/>
            <person name="Takenaka M."/>
            <person name="Takezawa D."/>
            <person name="Tomogane H."/>
            <person name="Tsuzuki M."/>
            <person name="Ueda T."/>
            <person name="Umeda M."/>
            <person name="Ward J.M."/>
            <person name="Watanabe Y."/>
            <person name="Yazaki K."/>
            <person name="Yokoyama R."/>
            <person name="Yoshitake Y."/>
            <person name="Yotsui I."/>
            <person name="Zachgo S."/>
            <person name="Schmutz J."/>
        </authorList>
    </citation>
    <scope>NUCLEOTIDE SEQUENCE [LARGE SCALE GENOMIC DNA]</scope>
    <source>
        <strain evidence="19">Tak-1</strain>
    </source>
</reference>
<dbReference type="InterPro" id="IPR017441">
    <property type="entry name" value="Protein_kinase_ATP_BS"/>
</dbReference>
<evidence type="ECO:0000256" key="4">
    <source>
        <dbReference type="ARBA" id="ARBA00022679"/>
    </source>
</evidence>
<dbReference type="OrthoDB" id="4062651at2759"/>
<dbReference type="InterPro" id="IPR008271">
    <property type="entry name" value="Ser/Thr_kinase_AS"/>
</dbReference>
<feature type="binding site" evidence="14">
    <location>
        <position position="281"/>
    </location>
    <ligand>
        <name>ATP</name>
        <dbReference type="ChEBI" id="CHEBI:30616"/>
    </ligand>
</feature>
<protein>
    <recommendedName>
        <fullName evidence="17">Protein kinase domain-containing protein</fullName>
    </recommendedName>
</protein>
<evidence type="ECO:0000313" key="19">
    <source>
        <dbReference type="Proteomes" id="UP000244005"/>
    </source>
</evidence>
<feature type="transmembrane region" description="Helical" evidence="15">
    <location>
        <begin position="179"/>
        <end position="200"/>
    </location>
</feature>
<keyword evidence="2" id="KW-1003">Cell membrane</keyword>
<dbReference type="GO" id="GO:0004674">
    <property type="term" value="F:protein serine/threonine kinase activity"/>
    <property type="evidence" value="ECO:0007669"/>
    <property type="project" value="UniProtKB-KW"/>
</dbReference>
<keyword evidence="10 15" id="KW-1133">Transmembrane helix</keyword>
<dbReference type="FunFam" id="1.10.510.10:FF:000240">
    <property type="entry name" value="Lectin-domain containing receptor kinase A4.3"/>
    <property type="match status" value="1"/>
</dbReference>
<evidence type="ECO:0000256" key="9">
    <source>
        <dbReference type="ARBA" id="ARBA00022840"/>
    </source>
</evidence>
<keyword evidence="6 16" id="KW-0732">Signal</keyword>
<dbReference type="GO" id="GO:0005524">
    <property type="term" value="F:ATP binding"/>
    <property type="evidence" value="ECO:0007669"/>
    <property type="project" value="UniProtKB-UniRule"/>
</dbReference>
<evidence type="ECO:0000259" key="17">
    <source>
        <dbReference type="PROSITE" id="PS50011"/>
    </source>
</evidence>
<dbReference type="GO" id="GO:0005886">
    <property type="term" value="C:plasma membrane"/>
    <property type="evidence" value="ECO:0000318"/>
    <property type="project" value="GO_Central"/>
</dbReference>
<evidence type="ECO:0000256" key="7">
    <source>
        <dbReference type="ARBA" id="ARBA00022741"/>
    </source>
</evidence>
<feature type="domain" description="Protein kinase" evidence="17">
    <location>
        <begin position="252"/>
        <end position="526"/>
    </location>
</feature>
<dbReference type="GO" id="GO:0002229">
    <property type="term" value="P:defense response to oomycetes"/>
    <property type="evidence" value="ECO:0007669"/>
    <property type="project" value="UniProtKB-ARBA"/>
</dbReference>
<dbReference type="PROSITE" id="PS00108">
    <property type="entry name" value="PROTEIN_KINASE_ST"/>
    <property type="match status" value="1"/>
</dbReference>
<dbReference type="Gramene" id="Mp1g13200.1">
    <property type="protein sequence ID" value="Mp1g13200.1.cds"/>
    <property type="gene ID" value="Mp1g13200"/>
</dbReference>
<proteinExistence type="predicted"/>
<gene>
    <name evidence="18" type="ORF">MARPO_0019s0090</name>
</gene>
<dbReference type="OMA" id="DAIQMEC"/>